<evidence type="ECO:0000313" key="1">
    <source>
        <dbReference type="EMBL" id="MBC8541647.1"/>
    </source>
</evidence>
<sequence length="88" mass="10335">MKKYLRDLYCRVGGKRFEKGVKNMVKLVVFAFLFALFANLISSCQKTEPEIYEVRKSGVTYRTSEANKRLKEPKMREESVFFIVEGEQ</sequence>
<proteinExistence type="predicted"/>
<dbReference type="Proteomes" id="UP000611762">
    <property type="component" value="Unassembled WGS sequence"/>
</dbReference>
<evidence type="ECO:0000313" key="2">
    <source>
        <dbReference type="Proteomes" id="UP000611762"/>
    </source>
</evidence>
<organism evidence="1 2">
    <name type="scientific">Congzhengia minquanensis</name>
    <dbReference type="NCBI Taxonomy" id="2763657"/>
    <lineage>
        <taxon>Bacteria</taxon>
        <taxon>Bacillati</taxon>
        <taxon>Bacillota</taxon>
        <taxon>Clostridia</taxon>
        <taxon>Eubacteriales</taxon>
        <taxon>Oscillospiraceae</taxon>
        <taxon>Congzhengia</taxon>
    </lineage>
</organism>
<accession>A0A926DPW4</accession>
<protein>
    <submittedName>
        <fullName evidence="1">Uncharacterized protein</fullName>
    </submittedName>
</protein>
<comment type="caution">
    <text evidence="1">The sequence shown here is derived from an EMBL/GenBank/DDBJ whole genome shotgun (WGS) entry which is preliminary data.</text>
</comment>
<name>A0A926DPW4_9FIRM</name>
<reference evidence="1" key="1">
    <citation type="submission" date="2020-08" db="EMBL/GenBank/DDBJ databases">
        <title>Genome public.</title>
        <authorList>
            <person name="Liu C."/>
            <person name="Sun Q."/>
        </authorList>
    </citation>
    <scope>NUCLEOTIDE SEQUENCE</scope>
    <source>
        <strain evidence="1">H8</strain>
    </source>
</reference>
<keyword evidence="2" id="KW-1185">Reference proteome</keyword>
<dbReference type="RefSeq" id="WP_249313677.1">
    <property type="nucleotide sequence ID" value="NZ_JACRSU010000005.1"/>
</dbReference>
<dbReference type="AlphaFoldDB" id="A0A926DPW4"/>
<gene>
    <name evidence="1" type="ORF">H8698_11720</name>
</gene>
<dbReference type="EMBL" id="JACRSU010000005">
    <property type="protein sequence ID" value="MBC8541647.1"/>
    <property type="molecule type" value="Genomic_DNA"/>
</dbReference>